<dbReference type="Pfam" id="PF13445">
    <property type="entry name" value="zf-RING_UBOX"/>
    <property type="match status" value="1"/>
</dbReference>
<dbReference type="PROSITE" id="PS50119">
    <property type="entry name" value="ZF_BBOX"/>
    <property type="match status" value="1"/>
</dbReference>
<evidence type="ECO:0000259" key="7">
    <source>
        <dbReference type="PROSITE" id="PS50188"/>
    </source>
</evidence>
<dbReference type="InterPro" id="IPR001841">
    <property type="entry name" value="Znf_RING"/>
</dbReference>
<dbReference type="SUPFAM" id="SSF57850">
    <property type="entry name" value="RING/U-box"/>
    <property type="match status" value="1"/>
</dbReference>
<dbReference type="PROSITE" id="PS00518">
    <property type="entry name" value="ZF_RING_1"/>
    <property type="match status" value="1"/>
</dbReference>
<dbReference type="SMART" id="SM00336">
    <property type="entry name" value="BBOX"/>
    <property type="match status" value="1"/>
</dbReference>
<dbReference type="GeneID" id="113157735"/>
<dbReference type="SUPFAM" id="SSF49899">
    <property type="entry name" value="Concanavalin A-like lectins/glucanases"/>
    <property type="match status" value="1"/>
</dbReference>
<reference evidence="8" key="2">
    <citation type="submission" date="2025-08" db="UniProtKB">
        <authorList>
            <consortium name="Ensembl"/>
        </authorList>
    </citation>
    <scope>IDENTIFICATION</scope>
</reference>
<feature type="domain" description="RING-type" evidence="5">
    <location>
        <begin position="12"/>
        <end position="52"/>
    </location>
</feature>
<evidence type="ECO:0008006" key="10">
    <source>
        <dbReference type="Google" id="ProtNLM"/>
    </source>
</evidence>
<dbReference type="GO" id="GO:0008270">
    <property type="term" value="F:zinc ion binding"/>
    <property type="evidence" value="ECO:0007669"/>
    <property type="project" value="UniProtKB-KW"/>
</dbReference>
<dbReference type="CDD" id="cd12893">
    <property type="entry name" value="SPRY_PRY_TRIM35"/>
    <property type="match status" value="1"/>
</dbReference>
<evidence type="ECO:0000259" key="6">
    <source>
        <dbReference type="PROSITE" id="PS50119"/>
    </source>
</evidence>
<dbReference type="InterPro" id="IPR017907">
    <property type="entry name" value="Znf_RING_CS"/>
</dbReference>
<dbReference type="InterPro" id="IPR043136">
    <property type="entry name" value="B30.2/SPRY_sf"/>
</dbReference>
<dbReference type="PROSITE" id="PS50188">
    <property type="entry name" value="B302_SPRY"/>
    <property type="match status" value="1"/>
</dbReference>
<dbReference type="Gene3D" id="2.60.120.920">
    <property type="match status" value="1"/>
</dbReference>
<dbReference type="InterPro" id="IPR003879">
    <property type="entry name" value="Butyrophylin_SPRY"/>
</dbReference>
<dbReference type="SMART" id="SM00449">
    <property type="entry name" value="SPRY"/>
    <property type="match status" value="1"/>
</dbReference>
<dbReference type="PROSITE" id="PS50089">
    <property type="entry name" value="ZF_RING_2"/>
    <property type="match status" value="1"/>
</dbReference>
<evidence type="ECO:0000313" key="9">
    <source>
        <dbReference type="Proteomes" id="UP000265040"/>
    </source>
</evidence>
<dbReference type="SMART" id="SM00184">
    <property type="entry name" value="RING"/>
    <property type="match status" value="1"/>
</dbReference>
<dbReference type="InterPro" id="IPR001870">
    <property type="entry name" value="B30.2/SPRY"/>
</dbReference>
<reference evidence="8" key="3">
    <citation type="submission" date="2025-09" db="UniProtKB">
        <authorList>
            <consortium name="Ensembl"/>
        </authorList>
    </citation>
    <scope>IDENTIFICATION</scope>
</reference>
<dbReference type="InterPro" id="IPR000315">
    <property type="entry name" value="Znf_B-box"/>
</dbReference>
<evidence type="ECO:0000256" key="2">
    <source>
        <dbReference type="ARBA" id="ARBA00022771"/>
    </source>
</evidence>
<evidence type="ECO:0000256" key="3">
    <source>
        <dbReference type="ARBA" id="ARBA00022833"/>
    </source>
</evidence>
<keyword evidence="1" id="KW-0479">Metal-binding</keyword>
<dbReference type="InterPro" id="IPR013083">
    <property type="entry name" value="Znf_RING/FYVE/PHD"/>
</dbReference>
<keyword evidence="2 4" id="KW-0863">Zinc-finger</keyword>
<dbReference type="AlphaFoldDB" id="A0AAQ6IP46"/>
<accession>A0AAQ6IP46</accession>
<dbReference type="Proteomes" id="UP000265040">
    <property type="component" value="Chromosome 18"/>
</dbReference>
<dbReference type="SMART" id="SM00589">
    <property type="entry name" value="PRY"/>
    <property type="match status" value="1"/>
</dbReference>
<dbReference type="InterPro" id="IPR006574">
    <property type="entry name" value="PRY"/>
</dbReference>
<dbReference type="Pfam" id="PF00643">
    <property type="entry name" value="zf-B_box"/>
    <property type="match status" value="1"/>
</dbReference>
<sequence length="471" mass="54267">MAFCSSKEDYTCLVCLDIFENPVVLSCSHSFCKDCLQACWAEQPIHNCPVCKRRSPKSDPQFNLALKKQCEAFLQEQSIQERASVQSEALCSLHSEKLMLFCVNHQQPVCLICRDSKTHTNHRFRSIDEAAQDNRESLRKSLTPLQETLEQFHKVKVNWDQAAEHIKVQAQHTERQIKDEFKKLQEFLQKEEEARITALRREEKKKSQVMKKKIKALSKDIAALSETIRATEKELKTEDVSFLQKYKAAMVRVQQRPMLDDPQLGSGALIDMAKHVGNLAFNIWNKMKDTVSYSPVILDPNTANSNLILTDSLTGVRYTTPETERQLPRNPERFEDYNTVLGCTGFNSGTHTWEVEVRNDANWAVGVIGESIQSQGKIVPGYWEIWFQDGKYRACASSYTDRILSVRSPIQRIRVHLDWNRGKLSFSDPHTNTNMYTFSQTFTERLYPYINTLNPKPLKITPVRVTLQLDI</sequence>
<dbReference type="RefSeq" id="XP_026209148.1">
    <property type="nucleotide sequence ID" value="XM_026353363.1"/>
</dbReference>
<dbReference type="InterPro" id="IPR013320">
    <property type="entry name" value="ConA-like_dom_sf"/>
</dbReference>
<dbReference type="SUPFAM" id="SSF57845">
    <property type="entry name" value="B-box zinc-binding domain"/>
    <property type="match status" value="1"/>
</dbReference>
<feature type="domain" description="B box-type" evidence="6">
    <location>
        <begin position="86"/>
        <end position="127"/>
    </location>
</feature>
<dbReference type="Pfam" id="PF13765">
    <property type="entry name" value="PRY"/>
    <property type="match status" value="1"/>
</dbReference>
<evidence type="ECO:0000259" key="5">
    <source>
        <dbReference type="PROSITE" id="PS50089"/>
    </source>
</evidence>
<dbReference type="PRINTS" id="PR01407">
    <property type="entry name" value="BUTYPHLNCDUF"/>
</dbReference>
<dbReference type="GeneTree" id="ENSGT00970000193381"/>
<keyword evidence="9" id="KW-1185">Reference proteome</keyword>
<dbReference type="InterPro" id="IPR027370">
    <property type="entry name" value="Znf-RING_euk"/>
</dbReference>
<dbReference type="InterPro" id="IPR050143">
    <property type="entry name" value="TRIM/RBCC"/>
</dbReference>
<evidence type="ECO:0000313" key="8">
    <source>
        <dbReference type="Ensembl" id="ENSATEP00000075378.1"/>
    </source>
</evidence>
<dbReference type="InterPro" id="IPR003877">
    <property type="entry name" value="SPRY_dom"/>
</dbReference>
<dbReference type="Gene3D" id="3.30.40.10">
    <property type="entry name" value="Zinc/RING finger domain, C3HC4 (zinc finger)"/>
    <property type="match status" value="1"/>
</dbReference>
<dbReference type="Ensembl" id="ENSATET00000080751.1">
    <property type="protein sequence ID" value="ENSATEP00000075378.1"/>
    <property type="gene ID" value="ENSATEG00000031318.1"/>
</dbReference>
<name>A0AAQ6IP46_ANATE</name>
<evidence type="ECO:0000256" key="1">
    <source>
        <dbReference type="ARBA" id="ARBA00022723"/>
    </source>
</evidence>
<feature type="domain" description="B30.2/SPRY" evidence="7">
    <location>
        <begin position="276"/>
        <end position="471"/>
    </location>
</feature>
<proteinExistence type="predicted"/>
<organism evidence="8 9">
    <name type="scientific">Anabas testudineus</name>
    <name type="common">Climbing perch</name>
    <name type="synonym">Anthias testudineus</name>
    <dbReference type="NCBI Taxonomy" id="64144"/>
    <lineage>
        <taxon>Eukaryota</taxon>
        <taxon>Metazoa</taxon>
        <taxon>Chordata</taxon>
        <taxon>Craniata</taxon>
        <taxon>Vertebrata</taxon>
        <taxon>Euteleostomi</taxon>
        <taxon>Actinopterygii</taxon>
        <taxon>Neopterygii</taxon>
        <taxon>Teleostei</taxon>
        <taxon>Neoteleostei</taxon>
        <taxon>Acanthomorphata</taxon>
        <taxon>Anabantaria</taxon>
        <taxon>Anabantiformes</taxon>
        <taxon>Anabantoidei</taxon>
        <taxon>Anabantidae</taxon>
        <taxon>Anabas</taxon>
    </lineage>
</organism>
<dbReference type="Gene3D" id="3.30.160.60">
    <property type="entry name" value="Classic Zinc Finger"/>
    <property type="match status" value="1"/>
</dbReference>
<evidence type="ECO:0000256" key="4">
    <source>
        <dbReference type="PROSITE-ProRule" id="PRU00024"/>
    </source>
</evidence>
<keyword evidence="3" id="KW-0862">Zinc</keyword>
<dbReference type="PANTHER" id="PTHR24103">
    <property type="entry name" value="E3 UBIQUITIN-PROTEIN LIGASE TRIM"/>
    <property type="match status" value="1"/>
</dbReference>
<dbReference type="Pfam" id="PF00622">
    <property type="entry name" value="SPRY"/>
    <property type="match status" value="1"/>
</dbReference>
<protein>
    <recommendedName>
        <fullName evidence="10">Zinc-binding protein A33-like</fullName>
    </recommendedName>
</protein>
<reference evidence="8 9" key="1">
    <citation type="submission" date="2021-04" db="EMBL/GenBank/DDBJ databases">
        <authorList>
            <consortium name="Wellcome Sanger Institute Data Sharing"/>
        </authorList>
    </citation>
    <scope>NUCLEOTIDE SEQUENCE [LARGE SCALE GENOMIC DNA]</scope>
</reference>